<keyword evidence="9" id="KW-1133">Transmembrane helix</keyword>
<evidence type="ECO:0000313" key="11">
    <source>
        <dbReference type="EMBL" id="MBE1531637.1"/>
    </source>
</evidence>
<evidence type="ECO:0000256" key="2">
    <source>
        <dbReference type="ARBA" id="ARBA00012438"/>
    </source>
</evidence>
<dbReference type="RefSeq" id="WP_318783974.1">
    <property type="nucleotide sequence ID" value="NZ_JADBDZ010000001.1"/>
</dbReference>
<dbReference type="Pfam" id="PF07730">
    <property type="entry name" value="HisKA_3"/>
    <property type="match status" value="1"/>
</dbReference>
<keyword evidence="6 11" id="KW-0418">Kinase</keyword>
<feature type="transmembrane region" description="Helical" evidence="9">
    <location>
        <begin position="103"/>
        <end position="121"/>
    </location>
</feature>
<accession>A0ABR9JM57</accession>
<dbReference type="CDD" id="cd16917">
    <property type="entry name" value="HATPase_UhpB-NarQ-NarX-like"/>
    <property type="match status" value="1"/>
</dbReference>
<evidence type="ECO:0000256" key="3">
    <source>
        <dbReference type="ARBA" id="ARBA00022553"/>
    </source>
</evidence>
<proteinExistence type="predicted"/>
<keyword evidence="3" id="KW-0597">Phosphoprotein</keyword>
<protein>
    <recommendedName>
        <fullName evidence="2">histidine kinase</fullName>
        <ecNumber evidence="2">2.7.13.3</ecNumber>
    </recommendedName>
</protein>
<dbReference type="InterPro" id="IPR036890">
    <property type="entry name" value="HATPase_C_sf"/>
</dbReference>
<dbReference type="Gene3D" id="3.30.565.10">
    <property type="entry name" value="Histidine kinase-like ATPase, C-terminal domain"/>
    <property type="match status" value="1"/>
</dbReference>
<evidence type="ECO:0000256" key="6">
    <source>
        <dbReference type="ARBA" id="ARBA00022777"/>
    </source>
</evidence>
<keyword evidence="9" id="KW-0812">Transmembrane</keyword>
<feature type="transmembrane region" description="Helical" evidence="9">
    <location>
        <begin position="127"/>
        <end position="147"/>
    </location>
</feature>
<dbReference type="GO" id="GO:0016301">
    <property type="term" value="F:kinase activity"/>
    <property type="evidence" value="ECO:0007669"/>
    <property type="project" value="UniProtKB-KW"/>
</dbReference>
<evidence type="ECO:0000256" key="8">
    <source>
        <dbReference type="ARBA" id="ARBA00023012"/>
    </source>
</evidence>
<keyword evidence="5" id="KW-0547">Nucleotide-binding</keyword>
<dbReference type="Pfam" id="PF02518">
    <property type="entry name" value="HATPase_c"/>
    <property type="match status" value="1"/>
</dbReference>
<dbReference type="Gene3D" id="1.20.5.1930">
    <property type="match status" value="1"/>
</dbReference>
<keyword evidence="4" id="KW-0808">Transferase</keyword>
<dbReference type="PANTHER" id="PTHR24421:SF10">
    <property type="entry name" value="NITRATE_NITRITE SENSOR PROTEIN NARQ"/>
    <property type="match status" value="1"/>
</dbReference>
<evidence type="ECO:0000256" key="4">
    <source>
        <dbReference type="ARBA" id="ARBA00022679"/>
    </source>
</evidence>
<evidence type="ECO:0000259" key="10">
    <source>
        <dbReference type="SMART" id="SM00387"/>
    </source>
</evidence>
<feature type="transmembrane region" description="Helical" evidence="9">
    <location>
        <begin position="12"/>
        <end position="29"/>
    </location>
</feature>
<evidence type="ECO:0000256" key="5">
    <source>
        <dbReference type="ARBA" id="ARBA00022741"/>
    </source>
</evidence>
<dbReference type="EC" id="2.7.13.3" evidence="2"/>
<comment type="catalytic activity">
    <reaction evidence="1">
        <text>ATP + protein L-histidine = ADP + protein N-phospho-L-histidine.</text>
        <dbReference type="EC" id="2.7.13.3"/>
    </reaction>
</comment>
<reference evidence="11 12" key="1">
    <citation type="submission" date="2020-10" db="EMBL/GenBank/DDBJ databases">
        <title>Sequencing the genomes of 1000 actinobacteria strains.</title>
        <authorList>
            <person name="Klenk H.-P."/>
        </authorList>
    </citation>
    <scope>NUCLEOTIDE SEQUENCE [LARGE SCALE GENOMIC DNA]</scope>
    <source>
        <strain evidence="11 12">DSM 46744</strain>
    </source>
</reference>
<keyword evidence="12" id="KW-1185">Reference proteome</keyword>
<dbReference type="InterPro" id="IPR050482">
    <property type="entry name" value="Sensor_HK_TwoCompSys"/>
</dbReference>
<keyword evidence="9" id="KW-0472">Membrane</keyword>
<dbReference type="EMBL" id="JADBDZ010000001">
    <property type="protein sequence ID" value="MBE1531637.1"/>
    <property type="molecule type" value="Genomic_DNA"/>
</dbReference>
<sequence>MKGRRGLVLDSVGAFVVMVANVIVAGNLLKDRDAFVPLFLGSLFVALVLGCVLGARRRAPLGALYVSLGLSGAATVAGLLWEPFVVVSLVLYLVAVRGGARSALVWCCGVALGATVLGQLVRPRWEWPVAGGWAVAGVGLCAAMWTIGRFVRARRLDAELLERQRERQIVMDERLRIAREMHDVVTHGMGLIAVKSGIANHIAGERPDEAREALRVIEATSREALGEMRRLLGVLRDGAEPPAPGLAGLAGIAERVGPAGVRVELAVECGDDLPDGVGLAVHRIVQEAVTNVVKHAAPARCEVSVRDDRGVVRIEVTDDGPGGAVGRGGHGLVGMRERVAVYGGRFAAGPLPGRGFRVVATLPYGTGA</sequence>
<dbReference type="InterPro" id="IPR003594">
    <property type="entry name" value="HATPase_dom"/>
</dbReference>
<dbReference type="InterPro" id="IPR011712">
    <property type="entry name" value="Sig_transdc_His_kin_sub3_dim/P"/>
</dbReference>
<evidence type="ECO:0000313" key="12">
    <source>
        <dbReference type="Proteomes" id="UP000627838"/>
    </source>
</evidence>
<feature type="transmembrane region" description="Helical" evidence="9">
    <location>
        <begin position="36"/>
        <end position="55"/>
    </location>
</feature>
<dbReference type="SUPFAM" id="SSF55874">
    <property type="entry name" value="ATPase domain of HSP90 chaperone/DNA topoisomerase II/histidine kinase"/>
    <property type="match status" value="1"/>
</dbReference>
<feature type="domain" description="Histidine kinase/HSP90-like ATPase" evidence="10">
    <location>
        <begin position="276"/>
        <end position="366"/>
    </location>
</feature>
<evidence type="ECO:0000256" key="9">
    <source>
        <dbReference type="SAM" id="Phobius"/>
    </source>
</evidence>
<comment type="caution">
    <text evidence="11">The sequence shown here is derived from an EMBL/GenBank/DDBJ whole genome shotgun (WGS) entry which is preliminary data.</text>
</comment>
<keyword evidence="7" id="KW-0067">ATP-binding</keyword>
<gene>
    <name evidence="11" type="ORF">H4W34_001470</name>
</gene>
<evidence type="ECO:0000256" key="7">
    <source>
        <dbReference type="ARBA" id="ARBA00022840"/>
    </source>
</evidence>
<dbReference type="PANTHER" id="PTHR24421">
    <property type="entry name" value="NITRATE/NITRITE SENSOR PROTEIN NARX-RELATED"/>
    <property type="match status" value="1"/>
</dbReference>
<keyword evidence="8" id="KW-0902">Two-component regulatory system</keyword>
<evidence type="ECO:0000256" key="1">
    <source>
        <dbReference type="ARBA" id="ARBA00000085"/>
    </source>
</evidence>
<dbReference type="SMART" id="SM00387">
    <property type="entry name" value="HATPase_c"/>
    <property type="match status" value="1"/>
</dbReference>
<name>A0ABR9JM57_9ACTN</name>
<dbReference type="Proteomes" id="UP000627838">
    <property type="component" value="Unassembled WGS sequence"/>
</dbReference>
<organism evidence="11 12">
    <name type="scientific">Actinomadura algeriensis</name>
    <dbReference type="NCBI Taxonomy" id="1679523"/>
    <lineage>
        <taxon>Bacteria</taxon>
        <taxon>Bacillati</taxon>
        <taxon>Actinomycetota</taxon>
        <taxon>Actinomycetes</taxon>
        <taxon>Streptosporangiales</taxon>
        <taxon>Thermomonosporaceae</taxon>
        <taxon>Actinomadura</taxon>
    </lineage>
</organism>